<dbReference type="FunFam" id="2.40.30.30:FF:000003">
    <property type="entry name" value="Riboflavin biosynthesis protein"/>
    <property type="match status" value="1"/>
</dbReference>
<keyword evidence="6 15" id="KW-0808">Transferase</keyword>
<evidence type="ECO:0000256" key="7">
    <source>
        <dbReference type="ARBA" id="ARBA00022695"/>
    </source>
</evidence>
<comment type="pathway">
    <text evidence="2 15">Cofactor biosynthesis; FAD biosynthesis; FAD from FMN: step 1/1.</text>
</comment>
<evidence type="ECO:0000256" key="12">
    <source>
        <dbReference type="ARBA" id="ARBA00023268"/>
    </source>
</evidence>
<dbReference type="GO" id="GO:0009398">
    <property type="term" value="P:FMN biosynthetic process"/>
    <property type="evidence" value="ECO:0007669"/>
    <property type="project" value="UniProtKB-UniRule"/>
</dbReference>
<dbReference type="Proteomes" id="UP000295418">
    <property type="component" value="Unassembled WGS sequence"/>
</dbReference>
<dbReference type="GO" id="GO:0009231">
    <property type="term" value="P:riboflavin biosynthetic process"/>
    <property type="evidence" value="ECO:0007669"/>
    <property type="project" value="InterPro"/>
</dbReference>
<dbReference type="Pfam" id="PF06574">
    <property type="entry name" value="FAD_syn"/>
    <property type="match status" value="1"/>
</dbReference>
<dbReference type="InterPro" id="IPR023465">
    <property type="entry name" value="Riboflavin_kinase_dom_sf"/>
</dbReference>
<evidence type="ECO:0000256" key="15">
    <source>
        <dbReference type="PIRNR" id="PIRNR004491"/>
    </source>
</evidence>
<keyword evidence="8 15" id="KW-0547">Nucleotide-binding</keyword>
<dbReference type="GO" id="GO:0008531">
    <property type="term" value="F:riboflavin kinase activity"/>
    <property type="evidence" value="ECO:0007669"/>
    <property type="project" value="UniProtKB-UniRule"/>
</dbReference>
<dbReference type="AlphaFoldDB" id="A0A4R4ENR7"/>
<evidence type="ECO:0000313" key="17">
    <source>
        <dbReference type="EMBL" id="TCZ80008.1"/>
    </source>
</evidence>
<evidence type="ECO:0000256" key="14">
    <source>
        <dbReference type="ARBA" id="ARBA00049494"/>
    </source>
</evidence>
<keyword evidence="5 15" id="KW-0288">FMN</keyword>
<keyword evidence="11 15" id="KW-0067">ATP-binding</keyword>
<dbReference type="GO" id="GO:0006747">
    <property type="term" value="P:FAD biosynthetic process"/>
    <property type="evidence" value="ECO:0007669"/>
    <property type="project" value="UniProtKB-UniRule"/>
</dbReference>
<keyword evidence="7 15" id="KW-0548">Nucleotidyltransferase</keyword>
<dbReference type="FunFam" id="3.40.50.620:FF:000021">
    <property type="entry name" value="Riboflavin biosynthesis protein"/>
    <property type="match status" value="1"/>
</dbReference>
<evidence type="ECO:0000256" key="6">
    <source>
        <dbReference type="ARBA" id="ARBA00022679"/>
    </source>
</evidence>
<dbReference type="UniPathway" id="UPA00277">
    <property type="reaction ID" value="UER00407"/>
</dbReference>
<dbReference type="EC" id="2.7.7.2" evidence="15"/>
<proteinExistence type="inferred from homology"/>
<dbReference type="InterPro" id="IPR015865">
    <property type="entry name" value="Riboflavin_kinase_bac/euk"/>
</dbReference>
<comment type="caution">
    <text evidence="17">The sequence shown here is derived from an EMBL/GenBank/DDBJ whole genome shotgun (WGS) entry which is preliminary data.</text>
</comment>
<organism evidence="17 18">
    <name type="scientific">Paenibacillus albiflavus</name>
    <dbReference type="NCBI Taxonomy" id="2545760"/>
    <lineage>
        <taxon>Bacteria</taxon>
        <taxon>Bacillati</taxon>
        <taxon>Bacillota</taxon>
        <taxon>Bacilli</taxon>
        <taxon>Bacillales</taxon>
        <taxon>Paenibacillaceae</taxon>
        <taxon>Paenibacillus</taxon>
    </lineage>
</organism>
<dbReference type="SUPFAM" id="SSF82114">
    <property type="entry name" value="Riboflavin kinase-like"/>
    <property type="match status" value="1"/>
</dbReference>
<comment type="similarity">
    <text evidence="15">Belongs to the ribF family.</text>
</comment>
<dbReference type="Gene3D" id="3.40.50.620">
    <property type="entry name" value="HUPs"/>
    <property type="match status" value="1"/>
</dbReference>
<dbReference type="CDD" id="cd02064">
    <property type="entry name" value="FAD_synthetase_N"/>
    <property type="match status" value="1"/>
</dbReference>
<comment type="catalytic activity">
    <reaction evidence="14 15">
        <text>FMN + ATP + H(+) = FAD + diphosphate</text>
        <dbReference type="Rhea" id="RHEA:17237"/>
        <dbReference type="ChEBI" id="CHEBI:15378"/>
        <dbReference type="ChEBI" id="CHEBI:30616"/>
        <dbReference type="ChEBI" id="CHEBI:33019"/>
        <dbReference type="ChEBI" id="CHEBI:57692"/>
        <dbReference type="ChEBI" id="CHEBI:58210"/>
        <dbReference type="EC" id="2.7.7.2"/>
    </reaction>
</comment>
<sequence length="317" mass="34974">MDVISLTHPFADKPQGPSGKQVIAIGEFDGVHRGHQEVIAKACSSAKAAGCELALMTFDPHPRKVIGIEGYDQLLAPVPLKLELFDKLGVDRTYLVTFNDNLMRLSASEFVERILIPLEPETIIVGFDFRFGHRAEGNVDTLCELSKGRFAVQVVRPYLIEGAEVKISSSAIRTALSEGDVKTANQLLGRAYSIQGEVIHGDARGRTIGFRTANLQLQSPYLIPRYGVYAVRVELNGNIYNGVMNIGVKPTFQTGELKLSLEVHILDFSEDIYGQQLKVELIDFIRGEQKFSSIEELIKEIQANANTARSILSSISK</sequence>
<evidence type="ECO:0000256" key="13">
    <source>
        <dbReference type="ARBA" id="ARBA00047880"/>
    </source>
</evidence>
<evidence type="ECO:0000256" key="2">
    <source>
        <dbReference type="ARBA" id="ARBA00004726"/>
    </source>
</evidence>
<name>A0A4R4ENR7_9BACL</name>
<dbReference type="NCBIfam" id="TIGR00083">
    <property type="entry name" value="ribF"/>
    <property type="match status" value="1"/>
</dbReference>
<dbReference type="RefSeq" id="WP_132416655.1">
    <property type="nucleotide sequence ID" value="NZ_SKFG01000002.1"/>
</dbReference>
<dbReference type="PANTHER" id="PTHR22749">
    <property type="entry name" value="RIBOFLAVIN KINASE/FMN ADENYLYLTRANSFERASE"/>
    <property type="match status" value="1"/>
</dbReference>
<evidence type="ECO:0000256" key="4">
    <source>
        <dbReference type="ARBA" id="ARBA00022630"/>
    </source>
</evidence>
<dbReference type="NCBIfam" id="NF004162">
    <property type="entry name" value="PRK05627.1-5"/>
    <property type="match status" value="1"/>
</dbReference>
<dbReference type="InterPro" id="IPR023468">
    <property type="entry name" value="Riboflavin_kinase"/>
</dbReference>
<evidence type="ECO:0000256" key="1">
    <source>
        <dbReference type="ARBA" id="ARBA00002121"/>
    </source>
</evidence>
<dbReference type="InterPro" id="IPR014729">
    <property type="entry name" value="Rossmann-like_a/b/a_fold"/>
</dbReference>
<dbReference type="EMBL" id="SKFG01000002">
    <property type="protein sequence ID" value="TCZ80008.1"/>
    <property type="molecule type" value="Genomic_DNA"/>
</dbReference>
<keyword evidence="12" id="KW-0511">Multifunctional enzyme</keyword>
<evidence type="ECO:0000256" key="3">
    <source>
        <dbReference type="ARBA" id="ARBA00005201"/>
    </source>
</evidence>
<dbReference type="EC" id="2.7.1.26" evidence="15"/>
<feature type="domain" description="Riboflavin kinase" evidence="16">
    <location>
        <begin position="187"/>
        <end position="313"/>
    </location>
</feature>
<evidence type="ECO:0000256" key="5">
    <source>
        <dbReference type="ARBA" id="ARBA00022643"/>
    </source>
</evidence>
<comment type="function">
    <text evidence="1">Catalyzes the phosphorylation of riboflavin to FMN followed by the adenylation of FMN to FAD.</text>
</comment>
<evidence type="ECO:0000256" key="8">
    <source>
        <dbReference type="ARBA" id="ARBA00022741"/>
    </source>
</evidence>
<keyword evidence="4 15" id="KW-0285">Flavoprotein</keyword>
<dbReference type="GO" id="GO:0003919">
    <property type="term" value="F:FMN adenylyltransferase activity"/>
    <property type="evidence" value="ECO:0007669"/>
    <property type="project" value="UniProtKB-UniRule"/>
</dbReference>
<protein>
    <recommendedName>
        <fullName evidence="15">Riboflavin biosynthesis protein</fullName>
    </recommendedName>
    <domain>
        <recommendedName>
            <fullName evidence="15">Riboflavin kinase</fullName>
            <ecNumber evidence="15">2.7.1.26</ecNumber>
        </recommendedName>
        <alternativeName>
            <fullName evidence="15">Flavokinase</fullName>
        </alternativeName>
    </domain>
    <domain>
        <recommendedName>
            <fullName evidence="15">FMN adenylyltransferase</fullName>
            <ecNumber evidence="15">2.7.7.2</ecNumber>
        </recommendedName>
        <alternativeName>
            <fullName evidence="15">FAD pyrophosphorylase</fullName>
        </alternativeName>
        <alternativeName>
            <fullName evidence="15">FAD synthase</fullName>
        </alternativeName>
    </domain>
</protein>
<dbReference type="InterPro" id="IPR002606">
    <property type="entry name" value="Riboflavin_kinase_bac"/>
</dbReference>
<gene>
    <name evidence="17" type="ORF">E0485_03865</name>
</gene>
<comment type="pathway">
    <text evidence="3 15">Cofactor biosynthesis; FMN biosynthesis; FMN from riboflavin (ATP route): step 1/1.</text>
</comment>
<dbReference type="GO" id="GO:0005524">
    <property type="term" value="F:ATP binding"/>
    <property type="evidence" value="ECO:0007669"/>
    <property type="project" value="UniProtKB-UniRule"/>
</dbReference>
<evidence type="ECO:0000256" key="9">
    <source>
        <dbReference type="ARBA" id="ARBA00022777"/>
    </source>
</evidence>
<dbReference type="InterPro" id="IPR015864">
    <property type="entry name" value="FAD_synthase"/>
</dbReference>
<dbReference type="SUPFAM" id="SSF52374">
    <property type="entry name" value="Nucleotidylyl transferase"/>
    <property type="match status" value="1"/>
</dbReference>
<dbReference type="OrthoDB" id="9803667at2"/>
<evidence type="ECO:0000259" key="16">
    <source>
        <dbReference type="SMART" id="SM00904"/>
    </source>
</evidence>
<dbReference type="Gene3D" id="2.40.30.30">
    <property type="entry name" value="Riboflavin kinase-like"/>
    <property type="match status" value="1"/>
</dbReference>
<dbReference type="Pfam" id="PF01687">
    <property type="entry name" value="Flavokinase"/>
    <property type="match status" value="1"/>
</dbReference>
<evidence type="ECO:0000313" key="18">
    <source>
        <dbReference type="Proteomes" id="UP000295418"/>
    </source>
</evidence>
<accession>A0A4R4ENR7</accession>
<keyword evidence="18" id="KW-1185">Reference proteome</keyword>
<dbReference type="NCBIfam" id="NF004160">
    <property type="entry name" value="PRK05627.1-3"/>
    <property type="match status" value="1"/>
</dbReference>
<keyword evidence="10 15" id="KW-0274">FAD</keyword>
<keyword evidence="9 15" id="KW-0418">Kinase</keyword>
<dbReference type="SMART" id="SM00904">
    <property type="entry name" value="Flavokinase"/>
    <property type="match status" value="1"/>
</dbReference>
<dbReference type="PANTHER" id="PTHR22749:SF6">
    <property type="entry name" value="RIBOFLAVIN KINASE"/>
    <property type="match status" value="1"/>
</dbReference>
<reference evidence="17 18" key="1">
    <citation type="submission" date="2019-03" db="EMBL/GenBank/DDBJ databases">
        <authorList>
            <person name="Kim M.K.M."/>
        </authorList>
    </citation>
    <scope>NUCLEOTIDE SEQUENCE [LARGE SCALE GENOMIC DNA]</scope>
    <source>
        <strain evidence="17 18">18JY21-1</strain>
    </source>
</reference>
<comment type="catalytic activity">
    <reaction evidence="13 15">
        <text>riboflavin + ATP = FMN + ADP + H(+)</text>
        <dbReference type="Rhea" id="RHEA:14357"/>
        <dbReference type="ChEBI" id="CHEBI:15378"/>
        <dbReference type="ChEBI" id="CHEBI:30616"/>
        <dbReference type="ChEBI" id="CHEBI:57986"/>
        <dbReference type="ChEBI" id="CHEBI:58210"/>
        <dbReference type="ChEBI" id="CHEBI:456216"/>
        <dbReference type="EC" id="2.7.1.26"/>
    </reaction>
</comment>
<evidence type="ECO:0000256" key="11">
    <source>
        <dbReference type="ARBA" id="ARBA00022840"/>
    </source>
</evidence>
<evidence type="ECO:0000256" key="10">
    <source>
        <dbReference type="ARBA" id="ARBA00022827"/>
    </source>
</evidence>
<dbReference type="PIRSF" id="PIRSF004491">
    <property type="entry name" value="FAD_Synth"/>
    <property type="match status" value="1"/>
</dbReference>
<dbReference type="UniPathway" id="UPA00276">
    <property type="reaction ID" value="UER00406"/>
</dbReference>